<dbReference type="EMBL" id="JADAQX010000061">
    <property type="protein sequence ID" value="KAF8822358.1"/>
    <property type="molecule type" value="Genomic_DNA"/>
</dbReference>
<name>A0ABQ7JED3_9APIC</name>
<evidence type="ECO:0000313" key="4">
    <source>
        <dbReference type="EMBL" id="KAF8822358.1"/>
    </source>
</evidence>
<keyword evidence="1" id="KW-0853">WD repeat</keyword>
<dbReference type="InterPro" id="IPR015943">
    <property type="entry name" value="WD40/YVTN_repeat-like_dom_sf"/>
</dbReference>
<feature type="domain" description="IFT122 second beta-propeller" evidence="3">
    <location>
        <begin position="139"/>
        <end position="238"/>
    </location>
</feature>
<dbReference type="InterPro" id="IPR036322">
    <property type="entry name" value="WD40_repeat_dom_sf"/>
</dbReference>
<evidence type="ECO:0000256" key="1">
    <source>
        <dbReference type="ARBA" id="ARBA00022574"/>
    </source>
</evidence>
<sequence length="248" mass="27955">MKRNGPAWALAVTQDNKTKSLTDVVLIGCWDKTISLFDIDNQNYLMEKTVDSDPLCVTFVNNRGLNFLVACSNKKLTLWNREGIRLCTLWEFEDIVWTMALMPNEDYLIVGGNCGYIAVCHLIRRDITTTDGTILACSNSMANAIITDLAVGETIEIKFSTSIKKIATFKNLLVAQTDFTYYVYQQTTKFEAQARLNFRLVAEIPNIQKYSVAGLMSNYVILTKRSFLQLCELDGNQNTSCIQFSSST</sequence>
<evidence type="ECO:0000259" key="3">
    <source>
        <dbReference type="Pfam" id="PF23377"/>
    </source>
</evidence>
<dbReference type="PANTHER" id="PTHR12764">
    <property type="entry name" value="WD REPEAT DOMAIN-RELATED"/>
    <property type="match status" value="1"/>
</dbReference>
<dbReference type="Proteomes" id="UP000823046">
    <property type="component" value="Unassembled WGS sequence"/>
</dbReference>
<gene>
    <name evidence="4" type="ORF">IE077_003936</name>
</gene>
<dbReference type="SUPFAM" id="SSF50978">
    <property type="entry name" value="WD40 repeat-like"/>
    <property type="match status" value="1"/>
</dbReference>
<comment type="caution">
    <text evidence="4">The sequence shown here is derived from an EMBL/GenBank/DDBJ whole genome shotgun (WGS) entry which is preliminary data.</text>
</comment>
<dbReference type="InterPro" id="IPR039857">
    <property type="entry name" value="Ift122/121"/>
</dbReference>
<dbReference type="PANTHER" id="PTHR12764:SF4">
    <property type="entry name" value="INTRAFLAGELLAR TRANSPORT PROTEIN 122 HOMOLOG"/>
    <property type="match status" value="1"/>
</dbReference>
<evidence type="ECO:0000256" key="2">
    <source>
        <dbReference type="ARBA" id="ARBA00022737"/>
    </source>
</evidence>
<keyword evidence="2" id="KW-0677">Repeat</keyword>
<keyword evidence="5" id="KW-1185">Reference proteome</keyword>
<dbReference type="InterPro" id="IPR056152">
    <property type="entry name" value="Beta-prop_IFT122_2nd"/>
</dbReference>
<reference evidence="4 5" key="1">
    <citation type="journal article" date="2020" name="bioRxiv">
        <title>Metabolic contributions of an alphaproteobacterial endosymbiont in the apicomplexan Cardiosporidium cionae.</title>
        <authorList>
            <person name="Hunter E.S."/>
            <person name="Paight C.J."/>
            <person name="Lane C.E."/>
        </authorList>
    </citation>
    <scope>NUCLEOTIDE SEQUENCE [LARGE SCALE GENOMIC DNA]</scope>
    <source>
        <strain evidence="4">ESH_2018</strain>
    </source>
</reference>
<protein>
    <submittedName>
        <fullName evidence="4">WD domain, G-beta repeat-containing protein</fullName>
    </submittedName>
</protein>
<dbReference type="Gene3D" id="2.130.10.10">
    <property type="entry name" value="YVTN repeat-like/Quinoprotein amine dehydrogenase"/>
    <property type="match status" value="1"/>
</dbReference>
<organism evidence="4 5">
    <name type="scientific">Cardiosporidium cionae</name>
    <dbReference type="NCBI Taxonomy" id="476202"/>
    <lineage>
        <taxon>Eukaryota</taxon>
        <taxon>Sar</taxon>
        <taxon>Alveolata</taxon>
        <taxon>Apicomplexa</taxon>
        <taxon>Aconoidasida</taxon>
        <taxon>Nephromycida</taxon>
        <taxon>Cardiosporidium</taxon>
    </lineage>
</organism>
<proteinExistence type="predicted"/>
<accession>A0ABQ7JED3</accession>
<evidence type="ECO:0000313" key="5">
    <source>
        <dbReference type="Proteomes" id="UP000823046"/>
    </source>
</evidence>
<dbReference type="Pfam" id="PF23377">
    <property type="entry name" value="Beta-prop_IFT122_2nd"/>
    <property type="match status" value="1"/>
</dbReference>